<dbReference type="EMBL" id="LVYI01000001">
    <property type="protein sequence ID" value="OAP64615.1"/>
    <property type="molecule type" value="Genomic_DNA"/>
</dbReference>
<feature type="compositionally biased region" description="Basic and acidic residues" evidence="1">
    <location>
        <begin position="1"/>
        <end position="12"/>
    </location>
</feature>
<protein>
    <submittedName>
        <fullName evidence="2">Uncharacterized protein</fullName>
    </submittedName>
</protein>
<comment type="caution">
    <text evidence="2">The sequence shown here is derived from an EMBL/GenBank/DDBJ whole genome shotgun (WGS) entry which is preliminary data.</text>
</comment>
<evidence type="ECO:0000313" key="3">
    <source>
        <dbReference type="Proteomes" id="UP000078343"/>
    </source>
</evidence>
<feature type="compositionally biased region" description="Basic and acidic residues" evidence="1">
    <location>
        <begin position="97"/>
        <end position="110"/>
    </location>
</feature>
<reference evidence="2 3" key="1">
    <citation type="submission" date="2016-04" db="EMBL/GenBank/DDBJ databases">
        <title>Draft genome of Fonsecaea erecta CBS 125763.</title>
        <authorList>
            <person name="Weiss V.A."/>
            <person name="Vicente V.A."/>
            <person name="Raittz R.T."/>
            <person name="Moreno L.F."/>
            <person name="De Souza E.M."/>
            <person name="Pedrosa F.O."/>
            <person name="Steffens M.B."/>
            <person name="Faoro H."/>
            <person name="Tadra-Sfeir M.Z."/>
            <person name="Najafzadeh M.J."/>
            <person name="Felipe M.S."/>
            <person name="Teixeira M."/>
            <person name="Sun J."/>
            <person name="Xi L."/>
            <person name="Gomes R."/>
            <person name="De Azevedo C.M."/>
            <person name="Salgado C.G."/>
            <person name="Da Silva M.B."/>
            <person name="Nascimento M.F."/>
            <person name="Queiroz-Telles F."/>
            <person name="Attili D.S."/>
            <person name="Gorbushina A."/>
        </authorList>
    </citation>
    <scope>NUCLEOTIDE SEQUENCE [LARGE SCALE GENOMIC DNA]</scope>
    <source>
        <strain evidence="2 3">CBS 125763</strain>
    </source>
</reference>
<proteinExistence type="predicted"/>
<keyword evidence="3" id="KW-1185">Reference proteome</keyword>
<dbReference type="OrthoDB" id="3439627at2759"/>
<feature type="region of interest" description="Disordered" evidence="1">
    <location>
        <begin position="1"/>
        <end position="110"/>
    </location>
</feature>
<sequence length="110" mass="11179">MPRGAEFDDGKPQSDNPVEAGHDIIHGGSKSTTDAEVSGPKKTAPLPEGMDEMNDRTLSGGAAPGHQSGKGGHGPRTTGEHKGLGAHQDLGGTANPHPKDLKDDQQPGGS</sequence>
<evidence type="ECO:0000313" key="2">
    <source>
        <dbReference type="EMBL" id="OAP64615.1"/>
    </source>
</evidence>
<dbReference type="GeneID" id="30004757"/>
<dbReference type="RefSeq" id="XP_018697982.1">
    <property type="nucleotide sequence ID" value="XM_018832103.1"/>
</dbReference>
<dbReference type="AlphaFoldDB" id="A0A179A059"/>
<evidence type="ECO:0000256" key="1">
    <source>
        <dbReference type="SAM" id="MobiDB-lite"/>
    </source>
</evidence>
<dbReference type="Proteomes" id="UP000078343">
    <property type="component" value="Unassembled WGS sequence"/>
</dbReference>
<accession>A0A179A059</accession>
<organism evidence="2 3">
    <name type="scientific">Fonsecaea erecta</name>
    <dbReference type="NCBI Taxonomy" id="1367422"/>
    <lineage>
        <taxon>Eukaryota</taxon>
        <taxon>Fungi</taxon>
        <taxon>Dikarya</taxon>
        <taxon>Ascomycota</taxon>
        <taxon>Pezizomycotina</taxon>
        <taxon>Eurotiomycetes</taxon>
        <taxon>Chaetothyriomycetidae</taxon>
        <taxon>Chaetothyriales</taxon>
        <taxon>Herpotrichiellaceae</taxon>
        <taxon>Fonsecaea</taxon>
    </lineage>
</organism>
<gene>
    <name evidence="2" type="ORF">AYL99_00587</name>
</gene>
<name>A0A179A059_9EURO</name>